<accession>A0A6J4HFU2</accession>
<dbReference type="AlphaFoldDB" id="A0A6J4HFU2"/>
<name>A0A6J4HFU2_9ACTN</name>
<feature type="compositionally biased region" description="Basic and acidic residues" evidence="1">
    <location>
        <begin position="53"/>
        <end position="66"/>
    </location>
</feature>
<sequence length="160" mass="17341">DGQRRPPCRLGRSPADAAGLRRTGGDRGGRHALRRRGAQGDDEHRRPLWHRRPGGDGRHRAGDRRGLPLPRPVAGGRRCRRHLLPQHRPWPCPALDGGPGGGLRAEVALGLAGPREQRRGRAAGHPGGRRRARGRRGRGAARPACRGPRERPEEAAAAVL</sequence>
<gene>
    <name evidence="2" type="ORF">AVDCRST_MAG57-705</name>
</gene>
<feature type="region of interest" description="Disordered" evidence="1">
    <location>
        <begin position="1"/>
        <end position="160"/>
    </location>
</feature>
<feature type="compositionally biased region" description="Basic residues" evidence="1">
    <location>
        <begin position="118"/>
        <end position="139"/>
    </location>
</feature>
<evidence type="ECO:0000256" key="1">
    <source>
        <dbReference type="SAM" id="MobiDB-lite"/>
    </source>
</evidence>
<organism evidence="2">
    <name type="scientific">uncultured Blastococcus sp</name>
    <dbReference type="NCBI Taxonomy" id="217144"/>
    <lineage>
        <taxon>Bacteria</taxon>
        <taxon>Bacillati</taxon>
        <taxon>Actinomycetota</taxon>
        <taxon>Actinomycetes</taxon>
        <taxon>Geodermatophilales</taxon>
        <taxon>Geodermatophilaceae</taxon>
        <taxon>Blastococcus</taxon>
        <taxon>environmental samples</taxon>
    </lineage>
</organism>
<evidence type="ECO:0000313" key="2">
    <source>
        <dbReference type="EMBL" id="CAA9223366.1"/>
    </source>
</evidence>
<proteinExistence type="predicted"/>
<feature type="non-terminal residue" evidence="2">
    <location>
        <position position="160"/>
    </location>
</feature>
<dbReference type="EMBL" id="CADCTI010000070">
    <property type="protein sequence ID" value="CAA9223366.1"/>
    <property type="molecule type" value="Genomic_DNA"/>
</dbReference>
<feature type="non-terminal residue" evidence="2">
    <location>
        <position position="1"/>
    </location>
</feature>
<reference evidence="2" key="1">
    <citation type="submission" date="2020-02" db="EMBL/GenBank/DDBJ databases">
        <authorList>
            <person name="Meier V. D."/>
        </authorList>
    </citation>
    <scope>NUCLEOTIDE SEQUENCE</scope>
    <source>
        <strain evidence="2">AVDCRST_MAG57</strain>
    </source>
</reference>
<protein>
    <submittedName>
        <fullName evidence="2">Uncharacterized protein</fullName>
    </submittedName>
</protein>